<dbReference type="InterPro" id="IPR028082">
    <property type="entry name" value="Peripla_BP_I"/>
</dbReference>
<keyword evidence="1" id="KW-0805">Transcription regulation</keyword>
<dbReference type="PANTHER" id="PTHR30146:SF109">
    <property type="entry name" value="HTH-TYPE TRANSCRIPTIONAL REGULATOR GALS"/>
    <property type="match status" value="1"/>
</dbReference>
<dbReference type="SUPFAM" id="SSF53822">
    <property type="entry name" value="Periplasmic binding protein-like I"/>
    <property type="match status" value="1"/>
</dbReference>
<keyword evidence="3" id="KW-0804">Transcription</keyword>
<dbReference type="InterPro" id="IPR046335">
    <property type="entry name" value="LacI/GalR-like_sensor"/>
</dbReference>
<dbReference type="RefSeq" id="WP_057875324.1">
    <property type="nucleotide sequence ID" value="NZ_AYZD01000011.1"/>
</dbReference>
<dbReference type="PROSITE" id="PS50932">
    <property type="entry name" value="HTH_LACI_2"/>
    <property type="match status" value="1"/>
</dbReference>
<gene>
    <name evidence="5" type="ORF">FC19_GL000250</name>
</gene>
<dbReference type="PANTHER" id="PTHR30146">
    <property type="entry name" value="LACI-RELATED TRANSCRIPTIONAL REPRESSOR"/>
    <property type="match status" value="1"/>
</dbReference>
<evidence type="ECO:0000256" key="3">
    <source>
        <dbReference type="ARBA" id="ARBA00023163"/>
    </source>
</evidence>
<evidence type="ECO:0000259" key="4">
    <source>
        <dbReference type="PROSITE" id="PS50932"/>
    </source>
</evidence>
<comment type="caution">
    <text evidence="5">The sequence shown here is derived from an EMBL/GenBank/DDBJ whole genome shotgun (WGS) entry which is preliminary data.</text>
</comment>
<dbReference type="Pfam" id="PF13377">
    <property type="entry name" value="Peripla_BP_3"/>
    <property type="match status" value="1"/>
</dbReference>
<sequence>MGVTIKDIAKETGFSVATVSRVLSNKVGFFSQETAAIVNAAALKLGYKKNMAATELVTQKSSIIAVIINSTKTNFSDPIIEGIQQKANEADKRVIILYAGDHDFRSQQRALTTALERPLMGILLLSVDLFADNLQLLKTANVPFRFISISFQDPDLKYVASDDWQIGYLATKYLLKKGHRKIGLAGVDIESSAHTGKLRLAGYQRALIENNITPQKDWIQTGNYSYKAGLNAMKNYGQQKNVSAIITGSDLVGIGLLNQAAKMNISIPNDLSLITIDGTYLCRIVQPQLTSITQNFYSMGYLGAEYLISNQRQNAFTDIQISERGSVRKLTAADSEN</sequence>
<dbReference type="SUPFAM" id="SSF47413">
    <property type="entry name" value="lambda repressor-like DNA-binding domains"/>
    <property type="match status" value="1"/>
</dbReference>
<evidence type="ECO:0000256" key="2">
    <source>
        <dbReference type="ARBA" id="ARBA00023125"/>
    </source>
</evidence>
<proteinExistence type="predicted"/>
<evidence type="ECO:0000313" key="5">
    <source>
        <dbReference type="EMBL" id="KRM96734.1"/>
    </source>
</evidence>
<keyword evidence="2" id="KW-0238">DNA-binding</keyword>
<feature type="domain" description="HTH lacI-type" evidence="4">
    <location>
        <begin position="3"/>
        <end position="58"/>
    </location>
</feature>
<dbReference type="GO" id="GO:0000976">
    <property type="term" value="F:transcription cis-regulatory region binding"/>
    <property type="evidence" value="ECO:0007669"/>
    <property type="project" value="TreeGrafter"/>
</dbReference>
<dbReference type="Pfam" id="PF00356">
    <property type="entry name" value="LacI"/>
    <property type="match status" value="1"/>
</dbReference>
<dbReference type="OrthoDB" id="9784962at2"/>
<dbReference type="STRING" id="1423725.FC19_GL000250"/>
<reference evidence="5 6" key="1">
    <citation type="journal article" date="2015" name="Genome Announc.">
        <title>Expanding the biotechnology potential of lactobacilli through comparative genomics of 213 strains and associated genera.</title>
        <authorList>
            <person name="Sun Z."/>
            <person name="Harris H.M."/>
            <person name="McCann A."/>
            <person name="Guo C."/>
            <person name="Argimon S."/>
            <person name="Zhang W."/>
            <person name="Yang X."/>
            <person name="Jeffery I.B."/>
            <person name="Cooney J.C."/>
            <person name="Kagawa T.F."/>
            <person name="Liu W."/>
            <person name="Song Y."/>
            <person name="Salvetti E."/>
            <person name="Wrobel A."/>
            <person name="Rasinkangas P."/>
            <person name="Parkhill J."/>
            <person name="Rea M.C."/>
            <person name="O'Sullivan O."/>
            <person name="Ritari J."/>
            <person name="Douillard F.P."/>
            <person name="Paul Ross R."/>
            <person name="Yang R."/>
            <person name="Briner A.E."/>
            <person name="Felis G.E."/>
            <person name="de Vos W.M."/>
            <person name="Barrangou R."/>
            <person name="Klaenhammer T.R."/>
            <person name="Caufield P.W."/>
            <person name="Cui Y."/>
            <person name="Zhang H."/>
            <person name="O'Toole P.W."/>
        </authorList>
    </citation>
    <scope>NUCLEOTIDE SEQUENCE [LARGE SCALE GENOMIC DNA]</scope>
    <source>
        <strain evidence="5 6">DSM 21051</strain>
    </source>
</reference>
<evidence type="ECO:0000256" key="1">
    <source>
        <dbReference type="ARBA" id="ARBA00023015"/>
    </source>
</evidence>
<dbReference type="SMART" id="SM00354">
    <property type="entry name" value="HTH_LACI"/>
    <property type="match status" value="1"/>
</dbReference>
<keyword evidence="6" id="KW-1185">Reference proteome</keyword>
<dbReference type="AlphaFoldDB" id="A0A0R2CXR4"/>
<dbReference type="Gene3D" id="1.10.260.40">
    <property type="entry name" value="lambda repressor-like DNA-binding domains"/>
    <property type="match status" value="1"/>
</dbReference>
<accession>A0A0R2CXR4</accession>
<dbReference type="EMBL" id="AYZD01000011">
    <property type="protein sequence ID" value="KRM96734.1"/>
    <property type="molecule type" value="Genomic_DNA"/>
</dbReference>
<dbReference type="GO" id="GO:0003700">
    <property type="term" value="F:DNA-binding transcription factor activity"/>
    <property type="evidence" value="ECO:0007669"/>
    <property type="project" value="TreeGrafter"/>
</dbReference>
<name>A0A0R2CXR4_9LACO</name>
<dbReference type="CDD" id="cd01392">
    <property type="entry name" value="HTH_LacI"/>
    <property type="match status" value="1"/>
</dbReference>
<dbReference type="Proteomes" id="UP000051015">
    <property type="component" value="Unassembled WGS sequence"/>
</dbReference>
<protein>
    <submittedName>
        <fullName evidence="5">Transcriptional regulator</fullName>
    </submittedName>
</protein>
<dbReference type="Gene3D" id="3.40.50.2300">
    <property type="match status" value="2"/>
</dbReference>
<dbReference type="InterPro" id="IPR000843">
    <property type="entry name" value="HTH_LacI"/>
</dbReference>
<organism evidence="5 6">
    <name type="scientific">Liquorilactobacillus aquaticus DSM 21051</name>
    <dbReference type="NCBI Taxonomy" id="1423725"/>
    <lineage>
        <taxon>Bacteria</taxon>
        <taxon>Bacillati</taxon>
        <taxon>Bacillota</taxon>
        <taxon>Bacilli</taxon>
        <taxon>Lactobacillales</taxon>
        <taxon>Lactobacillaceae</taxon>
        <taxon>Liquorilactobacillus</taxon>
    </lineage>
</organism>
<dbReference type="PATRIC" id="fig|1423725.3.peg.258"/>
<evidence type="ECO:0000313" key="6">
    <source>
        <dbReference type="Proteomes" id="UP000051015"/>
    </source>
</evidence>
<dbReference type="InterPro" id="IPR010982">
    <property type="entry name" value="Lambda_DNA-bd_dom_sf"/>
</dbReference>